<feature type="region of interest" description="Disordered" evidence="1">
    <location>
        <begin position="54"/>
        <end position="91"/>
    </location>
</feature>
<name>A0A0A9AHW2_ARUDO</name>
<protein>
    <submittedName>
        <fullName evidence="2">Uncharacterized protein</fullName>
    </submittedName>
</protein>
<sequence>MAVGQQHTGIHMLHLRAWRPPNPTSRTGPGHPAAATLLAPRRRRDHFNASRASTALAVPQADPGRQIPHAVWQPGLRRATRRPPPLGLGGRGFRLGVERRRFYYVVSGKEVGSAECG</sequence>
<reference evidence="2" key="2">
    <citation type="journal article" date="2015" name="Data Brief">
        <title>Shoot transcriptome of the giant reed, Arundo donax.</title>
        <authorList>
            <person name="Barrero R.A."/>
            <person name="Guerrero F.D."/>
            <person name="Moolhuijzen P."/>
            <person name="Goolsby J.A."/>
            <person name="Tidwell J."/>
            <person name="Bellgard S.E."/>
            <person name="Bellgard M.I."/>
        </authorList>
    </citation>
    <scope>NUCLEOTIDE SEQUENCE</scope>
    <source>
        <tissue evidence="2">Shoot tissue taken approximately 20 cm above the soil surface</tissue>
    </source>
</reference>
<proteinExistence type="predicted"/>
<dbReference type="AlphaFoldDB" id="A0A0A9AHW2"/>
<reference evidence="2" key="1">
    <citation type="submission" date="2014-09" db="EMBL/GenBank/DDBJ databases">
        <authorList>
            <person name="Magalhaes I.L.F."/>
            <person name="Oliveira U."/>
            <person name="Santos F.R."/>
            <person name="Vidigal T.H.D.A."/>
            <person name="Brescovit A.D."/>
            <person name="Santos A.J."/>
        </authorList>
    </citation>
    <scope>NUCLEOTIDE SEQUENCE</scope>
    <source>
        <tissue evidence="2">Shoot tissue taken approximately 20 cm above the soil surface</tissue>
    </source>
</reference>
<evidence type="ECO:0000313" key="2">
    <source>
        <dbReference type="EMBL" id="JAD48530.1"/>
    </source>
</evidence>
<dbReference type="EMBL" id="GBRH01249365">
    <property type="protein sequence ID" value="JAD48530.1"/>
    <property type="molecule type" value="Transcribed_RNA"/>
</dbReference>
<evidence type="ECO:0000256" key="1">
    <source>
        <dbReference type="SAM" id="MobiDB-lite"/>
    </source>
</evidence>
<organism evidence="2">
    <name type="scientific">Arundo donax</name>
    <name type="common">Giant reed</name>
    <name type="synonym">Donax arundinaceus</name>
    <dbReference type="NCBI Taxonomy" id="35708"/>
    <lineage>
        <taxon>Eukaryota</taxon>
        <taxon>Viridiplantae</taxon>
        <taxon>Streptophyta</taxon>
        <taxon>Embryophyta</taxon>
        <taxon>Tracheophyta</taxon>
        <taxon>Spermatophyta</taxon>
        <taxon>Magnoliopsida</taxon>
        <taxon>Liliopsida</taxon>
        <taxon>Poales</taxon>
        <taxon>Poaceae</taxon>
        <taxon>PACMAD clade</taxon>
        <taxon>Arundinoideae</taxon>
        <taxon>Arundineae</taxon>
        <taxon>Arundo</taxon>
    </lineage>
</organism>
<accession>A0A0A9AHW2</accession>